<comment type="caution">
    <text evidence="3">The sequence shown here is derived from an EMBL/GenBank/DDBJ whole genome shotgun (WGS) entry which is preliminary data.</text>
</comment>
<keyword evidence="1" id="KW-0862">Zinc</keyword>
<dbReference type="Proteomes" id="UP000193920">
    <property type="component" value="Unassembled WGS sequence"/>
</dbReference>
<dbReference type="EMBL" id="MCOG01000306">
    <property type="protein sequence ID" value="ORY20023.1"/>
    <property type="molecule type" value="Genomic_DNA"/>
</dbReference>
<dbReference type="GO" id="GO:0003676">
    <property type="term" value="F:nucleic acid binding"/>
    <property type="evidence" value="ECO:0007669"/>
    <property type="project" value="InterPro"/>
</dbReference>
<dbReference type="InterPro" id="IPR036875">
    <property type="entry name" value="Znf_CCHC_sf"/>
</dbReference>
<dbReference type="InterPro" id="IPR001878">
    <property type="entry name" value="Znf_CCHC"/>
</dbReference>
<reference evidence="3 4" key="1">
    <citation type="submission" date="2016-08" db="EMBL/GenBank/DDBJ databases">
        <title>A Parts List for Fungal Cellulosomes Revealed by Comparative Genomics.</title>
        <authorList>
            <consortium name="DOE Joint Genome Institute"/>
            <person name="Haitjema C.H."/>
            <person name="Gilmore S.P."/>
            <person name="Henske J.K."/>
            <person name="Solomon K.V."/>
            <person name="De Groot R."/>
            <person name="Kuo A."/>
            <person name="Mondo S.J."/>
            <person name="Salamov A.A."/>
            <person name="Labutti K."/>
            <person name="Zhao Z."/>
            <person name="Chiniquy J."/>
            <person name="Barry K."/>
            <person name="Brewer H.M."/>
            <person name="Purvine S.O."/>
            <person name="Wright A.T."/>
            <person name="Boxma B."/>
            <person name="Van Alen T."/>
            <person name="Hackstein J.H."/>
            <person name="Baker S.E."/>
            <person name="Grigoriev I.V."/>
            <person name="O'Malley M.A."/>
        </authorList>
    </citation>
    <scope>NUCLEOTIDE SEQUENCE [LARGE SCALE GENOMIC DNA]</scope>
    <source>
        <strain evidence="3 4">G1</strain>
    </source>
</reference>
<evidence type="ECO:0000259" key="2">
    <source>
        <dbReference type="PROSITE" id="PS50158"/>
    </source>
</evidence>
<gene>
    <name evidence="3" type="ORF">LY90DRAFT_517136</name>
</gene>
<dbReference type="SMART" id="SM00343">
    <property type="entry name" value="ZnF_C2HC"/>
    <property type="match status" value="1"/>
</dbReference>
<proteinExistence type="predicted"/>
<accession>A0A1Y2ABT7</accession>
<name>A0A1Y2ABT7_9FUNG</name>
<evidence type="ECO:0000313" key="3">
    <source>
        <dbReference type="EMBL" id="ORY20023.1"/>
    </source>
</evidence>
<dbReference type="Pfam" id="PF00098">
    <property type="entry name" value="zf-CCHC"/>
    <property type="match status" value="1"/>
</dbReference>
<keyword evidence="1" id="KW-0863">Zinc-finger</keyword>
<dbReference type="GO" id="GO:0008270">
    <property type="term" value="F:zinc ion binding"/>
    <property type="evidence" value="ECO:0007669"/>
    <property type="project" value="UniProtKB-KW"/>
</dbReference>
<evidence type="ECO:0000313" key="4">
    <source>
        <dbReference type="Proteomes" id="UP000193920"/>
    </source>
</evidence>
<evidence type="ECO:0000256" key="1">
    <source>
        <dbReference type="PROSITE-ProRule" id="PRU00047"/>
    </source>
</evidence>
<dbReference type="AlphaFoldDB" id="A0A1Y2ABT7"/>
<dbReference type="SUPFAM" id="SSF57756">
    <property type="entry name" value="Retrovirus zinc finger-like domains"/>
    <property type="match status" value="1"/>
</dbReference>
<dbReference type="STRING" id="1754190.A0A1Y2ABT7"/>
<keyword evidence="4" id="KW-1185">Reference proteome</keyword>
<sequence length="302" mass="35945">MEDNSINVVNTTATKRELTPSYYPLWASEMDLMLTSKGLDDHIYEENVKMITENSPDYKKGHCKKVRGSTKYYYAEEVTDEMIKNDNKTKFLISTNLDDKTKSTIDFKNKTAYEVWNHLQGLFLEELGESISDERKFNYLYNALPSDIVQLINVISYQDDWKKCCEQLKKTIPRLKYLRSLKSDQEKIKVYNSEINNQQNNKRKVICFKCGKAGHIARDCRVKTLRRRQNSYKRYNNYKRKYENKDQRKKKEKYHADNVKVNLDKEERENYNEIFDNALSIDYNDDNINQLNSAISDNKKFR</sequence>
<dbReference type="Gene3D" id="4.10.60.10">
    <property type="entry name" value="Zinc finger, CCHC-type"/>
    <property type="match status" value="1"/>
</dbReference>
<dbReference type="PROSITE" id="PS50158">
    <property type="entry name" value="ZF_CCHC"/>
    <property type="match status" value="1"/>
</dbReference>
<dbReference type="OrthoDB" id="7478066at2759"/>
<protein>
    <recommendedName>
        <fullName evidence="2">CCHC-type domain-containing protein</fullName>
    </recommendedName>
</protein>
<feature type="domain" description="CCHC-type" evidence="2">
    <location>
        <begin position="207"/>
        <end position="221"/>
    </location>
</feature>
<keyword evidence="1" id="KW-0479">Metal-binding</keyword>
<organism evidence="3 4">
    <name type="scientific">Neocallimastix californiae</name>
    <dbReference type="NCBI Taxonomy" id="1754190"/>
    <lineage>
        <taxon>Eukaryota</taxon>
        <taxon>Fungi</taxon>
        <taxon>Fungi incertae sedis</taxon>
        <taxon>Chytridiomycota</taxon>
        <taxon>Chytridiomycota incertae sedis</taxon>
        <taxon>Neocallimastigomycetes</taxon>
        <taxon>Neocallimastigales</taxon>
        <taxon>Neocallimastigaceae</taxon>
        <taxon>Neocallimastix</taxon>
    </lineage>
</organism>